<evidence type="ECO:0000313" key="2">
    <source>
        <dbReference type="EMBL" id="KOC69505.1"/>
    </source>
</evidence>
<keyword evidence="1" id="KW-0732">Signal</keyword>
<name>A0A0L7RF79_9HYME</name>
<feature type="chain" id="PRO_5005575301" description="DUF4789 domain-containing protein" evidence="1">
    <location>
        <begin position="25"/>
        <end position="93"/>
    </location>
</feature>
<sequence length="93" mass="10632">MHLSVKSAVMSFWILSILTYPTVGIVVDKEFIYFPDQADYIKLSSVKCPSNLILWPGNRRCYREGEQGPCDIGRVLTMDKRFLKPSCKAEDSK</sequence>
<dbReference type="EMBL" id="KQ414607">
    <property type="protein sequence ID" value="KOC69505.1"/>
    <property type="molecule type" value="Genomic_DNA"/>
</dbReference>
<feature type="signal peptide" evidence="1">
    <location>
        <begin position="1"/>
        <end position="24"/>
    </location>
</feature>
<protein>
    <recommendedName>
        <fullName evidence="4">DUF4789 domain-containing protein</fullName>
    </recommendedName>
</protein>
<evidence type="ECO:0000256" key="1">
    <source>
        <dbReference type="SAM" id="SignalP"/>
    </source>
</evidence>
<evidence type="ECO:0000313" key="3">
    <source>
        <dbReference type="Proteomes" id="UP000053825"/>
    </source>
</evidence>
<gene>
    <name evidence="2" type="ORF">WH47_08039</name>
</gene>
<accession>A0A0L7RF79</accession>
<dbReference type="Proteomes" id="UP000053825">
    <property type="component" value="Unassembled WGS sequence"/>
</dbReference>
<evidence type="ECO:0008006" key="4">
    <source>
        <dbReference type="Google" id="ProtNLM"/>
    </source>
</evidence>
<proteinExistence type="predicted"/>
<dbReference type="AlphaFoldDB" id="A0A0L7RF79"/>
<keyword evidence="3" id="KW-1185">Reference proteome</keyword>
<reference evidence="2 3" key="1">
    <citation type="submission" date="2015-07" db="EMBL/GenBank/DDBJ databases">
        <title>The genome of Habropoda laboriosa.</title>
        <authorList>
            <person name="Pan H."/>
            <person name="Kapheim K."/>
        </authorList>
    </citation>
    <scope>NUCLEOTIDE SEQUENCE [LARGE SCALE GENOMIC DNA]</scope>
    <source>
        <strain evidence="2">0110345459</strain>
    </source>
</reference>
<organism evidence="2 3">
    <name type="scientific">Habropoda laboriosa</name>
    <dbReference type="NCBI Taxonomy" id="597456"/>
    <lineage>
        <taxon>Eukaryota</taxon>
        <taxon>Metazoa</taxon>
        <taxon>Ecdysozoa</taxon>
        <taxon>Arthropoda</taxon>
        <taxon>Hexapoda</taxon>
        <taxon>Insecta</taxon>
        <taxon>Pterygota</taxon>
        <taxon>Neoptera</taxon>
        <taxon>Endopterygota</taxon>
        <taxon>Hymenoptera</taxon>
        <taxon>Apocrita</taxon>
        <taxon>Aculeata</taxon>
        <taxon>Apoidea</taxon>
        <taxon>Anthophila</taxon>
        <taxon>Apidae</taxon>
        <taxon>Habropoda</taxon>
    </lineage>
</organism>